<dbReference type="EMBL" id="CAJOBG010040793">
    <property type="protein sequence ID" value="CAF4402386.1"/>
    <property type="molecule type" value="Genomic_DNA"/>
</dbReference>
<evidence type="ECO:0000313" key="2">
    <source>
        <dbReference type="Proteomes" id="UP000663866"/>
    </source>
</evidence>
<feature type="non-terminal residue" evidence="1">
    <location>
        <position position="1"/>
    </location>
</feature>
<accession>A0A820PCD4</accession>
<dbReference type="Proteomes" id="UP000663866">
    <property type="component" value="Unassembled WGS sequence"/>
</dbReference>
<comment type="caution">
    <text evidence="1">The sequence shown here is derived from an EMBL/GenBank/DDBJ whole genome shotgun (WGS) entry which is preliminary data.</text>
</comment>
<evidence type="ECO:0000313" key="1">
    <source>
        <dbReference type="EMBL" id="CAF4402386.1"/>
    </source>
</evidence>
<sequence>SYRSVRNDYYRCDQTDTLYIYARVDEC</sequence>
<gene>
    <name evidence="1" type="ORF">OVN521_LOCUS34950</name>
</gene>
<reference evidence="1" key="1">
    <citation type="submission" date="2021-02" db="EMBL/GenBank/DDBJ databases">
        <authorList>
            <person name="Nowell W R."/>
        </authorList>
    </citation>
    <scope>NUCLEOTIDE SEQUENCE</scope>
</reference>
<name>A0A820PCD4_9BILA</name>
<protein>
    <submittedName>
        <fullName evidence="1">Uncharacterized protein</fullName>
    </submittedName>
</protein>
<proteinExistence type="predicted"/>
<keyword evidence="2" id="KW-1185">Reference proteome</keyword>
<dbReference type="AlphaFoldDB" id="A0A820PCD4"/>
<organism evidence="1 2">
    <name type="scientific">Rotaria magnacalcarata</name>
    <dbReference type="NCBI Taxonomy" id="392030"/>
    <lineage>
        <taxon>Eukaryota</taxon>
        <taxon>Metazoa</taxon>
        <taxon>Spiralia</taxon>
        <taxon>Gnathifera</taxon>
        <taxon>Rotifera</taxon>
        <taxon>Eurotatoria</taxon>
        <taxon>Bdelloidea</taxon>
        <taxon>Philodinida</taxon>
        <taxon>Philodinidae</taxon>
        <taxon>Rotaria</taxon>
    </lineage>
</organism>